<dbReference type="InterPro" id="IPR002686">
    <property type="entry name" value="Transposase_17"/>
</dbReference>
<dbReference type="RefSeq" id="WP_284680950.1">
    <property type="nucleotide sequence ID" value="NZ_CP060096.1"/>
</dbReference>
<accession>A0A975GB68</accession>
<evidence type="ECO:0000313" key="2">
    <source>
        <dbReference type="EMBL" id="QSZ28209.1"/>
    </source>
</evidence>
<keyword evidence="3" id="KW-1185">Reference proteome</keyword>
<gene>
    <name evidence="2" type="ORF">ACETAC_05015</name>
</gene>
<dbReference type="GO" id="GO:0003677">
    <property type="term" value="F:DNA binding"/>
    <property type="evidence" value="ECO:0007669"/>
    <property type="project" value="InterPro"/>
</dbReference>
<dbReference type="Pfam" id="PF01797">
    <property type="entry name" value="Y1_Tnp"/>
    <property type="match status" value="1"/>
</dbReference>
<dbReference type="KEGG" id="aaut:ACETAC_05015"/>
<dbReference type="Gene3D" id="3.30.70.1290">
    <property type="entry name" value="Transposase IS200-like"/>
    <property type="match status" value="1"/>
</dbReference>
<protein>
    <submittedName>
        <fullName evidence="2">Transposase</fullName>
    </submittedName>
</protein>
<evidence type="ECO:0000313" key="3">
    <source>
        <dbReference type="Proteomes" id="UP000671913"/>
    </source>
</evidence>
<organism evidence="2 3">
    <name type="scientific">Aceticella autotrophica</name>
    <dbReference type="NCBI Taxonomy" id="2755338"/>
    <lineage>
        <taxon>Bacteria</taxon>
        <taxon>Bacillati</taxon>
        <taxon>Bacillota</taxon>
        <taxon>Clostridia</taxon>
        <taxon>Thermoanaerobacterales</taxon>
        <taxon>Thermoanaerobacteraceae</taxon>
        <taxon>Aceticella</taxon>
    </lineage>
</organism>
<dbReference type="GO" id="GO:0004803">
    <property type="term" value="F:transposase activity"/>
    <property type="evidence" value="ECO:0007669"/>
    <property type="project" value="InterPro"/>
</dbReference>
<reference evidence="2" key="1">
    <citation type="submission" date="2020-08" db="EMBL/GenBank/DDBJ databases">
        <title>Genomic insights into the carbon and energy metabolism of the first obligate autotrophic acetogenic bacterium Aceticella autotrophica gen. nov., sp. nov.</title>
        <authorList>
            <person name="Toshchakov S.V."/>
            <person name="Elcheninov A.G."/>
            <person name="Kublanov I.V."/>
            <person name="Frolov E.N."/>
            <person name="Lebedinsky A.V."/>
        </authorList>
    </citation>
    <scope>NUCLEOTIDE SEQUENCE</scope>
    <source>
        <strain evidence="2">3443-3Ac</strain>
    </source>
</reference>
<dbReference type="Proteomes" id="UP000671913">
    <property type="component" value="Chromosome"/>
</dbReference>
<name>A0A975GB68_9THEO</name>
<sequence length="51" mass="5825">MPDHFHAIIQPGEEFNISIIMNKIKGNFGNKYNKIMGREGKLDSPGFMTKE</sequence>
<dbReference type="AlphaFoldDB" id="A0A975GB68"/>
<dbReference type="EMBL" id="CP060096">
    <property type="protein sequence ID" value="QSZ28209.1"/>
    <property type="molecule type" value="Genomic_DNA"/>
</dbReference>
<dbReference type="InterPro" id="IPR036515">
    <property type="entry name" value="Transposase_17_sf"/>
</dbReference>
<dbReference type="SUPFAM" id="SSF143422">
    <property type="entry name" value="Transposase IS200-like"/>
    <property type="match status" value="1"/>
</dbReference>
<dbReference type="GO" id="GO:0006313">
    <property type="term" value="P:DNA transposition"/>
    <property type="evidence" value="ECO:0007669"/>
    <property type="project" value="InterPro"/>
</dbReference>
<feature type="domain" description="Transposase IS200-like" evidence="1">
    <location>
        <begin position="1"/>
        <end position="36"/>
    </location>
</feature>
<evidence type="ECO:0000259" key="1">
    <source>
        <dbReference type="Pfam" id="PF01797"/>
    </source>
</evidence>
<proteinExistence type="predicted"/>